<evidence type="ECO:0000313" key="9">
    <source>
        <dbReference type="EMBL" id="KKY27030.1"/>
    </source>
</evidence>
<keyword evidence="2" id="KW-0732">Signal</keyword>
<evidence type="ECO:0000259" key="8">
    <source>
        <dbReference type="PROSITE" id="PS50076"/>
    </source>
</evidence>
<feature type="compositionally biased region" description="Polar residues" evidence="6">
    <location>
        <begin position="248"/>
        <end position="259"/>
    </location>
</feature>
<organism evidence="9 10">
    <name type="scientific">Phaeomoniella chlamydospora</name>
    <name type="common">Phaeoacremonium chlamydosporum</name>
    <dbReference type="NCBI Taxonomy" id="158046"/>
    <lineage>
        <taxon>Eukaryota</taxon>
        <taxon>Fungi</taxon>
        <taxon>Dikarya</taxon>
        <taxon>Ascomycota</taxon>
        <taxon>Pezizomycotina</taxon>
        <taxon>Eurotiomycetes</taxon>
        <taxon>Chaetothyriomycetidae</taxon>
        <taxon>Phaeomoniellales</taxon>
        <taxon>Phaeomoniellaceae</taxon>
        <taxon>Phaeomoniella</taxon>
    </lineage>
</organism>
<keyword evidence="4 7" id="KW-0472">Membrane</keyword>
<dbReference type="Gene3D" id="1.10.287.110">
    <property type="entry name" value="DnaJ domain"/>
    <property type="match status" value="1"/>
</dbReference>
<dbReference type="Pfam" id="PF00226">
    <property type="entry name" value="DnaJ"/>
    <property type="match status" value="1"/>
</dbReference>
<dbReference type="InterPro" id="IPR001623">
    <property type="entry name" value="DnaJ_domain"/>
</dbReference>
<evidence type="ECO:0000256" key="6">
    <source>
        <dbReference type="SAM" id="MobiDB-lite"/>
    </source>
</evidence>
<comment type="subcellular location">
    <subcellularLocation>
        <location evidence="5">Endomembrane system</location>
        <topology evidence="5">Single-pass membrane protein</topology>
    </subcellularLocation>
</comment>
<dbReference type="Proteomes" id="UP000053317">
    <property type="component" value="Unassembled WGS sequence"/>
</dbReference>
<dbReference type="InterPro" id="IPR052606">
    <property type="entry name" value="DnaJ_domain_protein"/>
</dbReference>
<keyword evidence="10" id="KW-1185">Reference proteome</keyword>
<proteinExistence type="predicted"/>
<dbReference type="PANTHER" id="PTHR44653">
    <property type="entry name" value="DNAJ HOMOLOG SUBFAMILY C MEMBER 1"/>
    <property type="match status" value="1"/>
</dbReference>
<dbReference type="PRINTS" id="PR00625">
    <property type="entry name" value="JDOMAIN"/>
</dbReference>
<gene>
    <name evidence="9" type="ORF">UCRPC4_g01325</name>
</gene>
<evidence type="ECO:0000256" key="4">
    <source>
        <dbReference type="ARBA" id="ARBA00023136"/>
    </source>
</evidence>
<evidence type="ECO:0000256" key="1">
    <source>
        <dbReference type="ARBA" id="ARBA00022692"/>
    </source>
</evidence>
<evidence type="ECO:0000256" key="5">
    <source>
        <dbReference type="ARBA" id="ARBA00037847"/>
    </source>
</evidence>
<keyword evidence="1 7" id="KW-0812">Transmembrane</keyword>
<reference evidence="9 10" key="2">
    <citation type="submission" date="2015-05" db="EMBL/GenBank/DDBJ databases">
        <authorList>
            <person name="Morales-Cruz A."/>
            <person name="Amrine K.C."/>
            <person name="Cantu D."/>
        </authorList>
    </citation>
    <scope>NUCLEOTIDE SEQUENCE [LARGE SCALE GENOMIC DNA]</scope>
    <source>
        <strain evidence="9">UCRPC4</strain>
    </source>
</reference>
<name>A0A0G2HEY1_PHACM</name>
<dbReference type="InterPro" id="IPR036869">
    <property type="entry name" value="J_dom_sf"/>
</dbReference>
<comment type="caution">
    <text evidence="9">The sequence shown here is derived from an EMBL/GenBank/DDBJ whole genome shotgun (WGS) entry which is preliminary data.</text>
</comment>
<dbReference type="EMBL" id="LCWF01000031">
    <property type="protein sequence ID" value="KKY27030.1"/>
    <property type="molecule type" value="Genomic_DNA"/>
</dbReference>
<dbReference type="GO" id="GO:0012505">
    <property type="term" value="C:endomembrane system"/>
    <property type="evidence" value="ECO:0007669"/>
    <property type="project" value="UniProtKB-SubCell"/>
</dbReference>
<evidence type="ECO:0000256" key="7">
    <source>
        <dbReference type="SAM" id="Phobius"/>
    </source>
</evidence>
<feature type="compositionally biased region" description="Basic and acidic residues" evidence="6">
    <location>
        <begin position="231"/>
        <end position="240"/>
    </location>
</feature>
<dbReference type="CDD" id="cd06257">
    <property type="entry name" value="DnaJ"/>
    <property type="match status" value="1"/>
</dbReference>
<accession>A0A0G2HEY1</accession>
<feature type="region of interest" description="Disordered" evidence="6">
    <location>
        <begin position="210"/>
        <end position="262"/>
    </location>
</feature>
<dbReference type="PROSITE" id="PS50076">
    <property type="entry name" value="DNAJ_2"/>
    <property type="match status" value="1"/>
</dbReference>
<protein>
    <recommendedName>
        <fullName evidence="8">J domain-containing protein</fullName>
    </recommendedName>
</protein>
<feature type="domain" description="J" evidence="8">
    <location>
        <begin position="33"/>
        <end position="129"/>
    </location>
</feature>
<dbReference type="SMART" id="SM00271">
    <property type="entry name" value="DnaJ"/>
    <property type="match status" value="1"/>
</dbReference>
<feature type="transmembrane region" description="Helical" evidence="7">
    <location>
        <begin position="153"/>
        <end position="174"/>
    </location>
</feature>
<dbReference type="AlphaFoldDB" id="A0A0G2HEY1"/>
<evidence type="ECO:0000313" key="10">
    <source>
        <dbReference type="Proteomes" id="UP000053317"/>
    </source>
</evidence>
<evidence type="ECO:0000256" key="3">
    <source>
        <dbReference type="ARBA" id="ARBA00022989"/>
    </source>
</evidence>
<dbReference type="SUPFAM" id="SSF46565">
    <property type="entry name" value="Chaperone J-domain"/>
    <property type="match status" value="1"/>
</dbReference>
<evidence type="ECO:0000256" key="2">
    <source>
        <dbReference type="ARBA" id="ARBA00022729"/>
    </source>
</evidence>
<reference evidence="9 10" key="1">
    <citation type="submission" date="2015-05" db="EMBL/GenBank/DDBJ databases">
        <title>Distinctive expansion of gene families associated with plant cell wall degradation and secondary metabolism in the genomes of grapevine trunk pathogens.</title>
        <authorList>
            <person name="Lawrence D.P."/>
            <person name="Travadon R."/>
            <person name="Rolshausen P.E."/>
            <person name="Baumgartner K."/>
        </authorList>
    </citation>
    <scope>NUCLEOTIDE SEQUENCE [LARGE SCALE GENOMIC DNA]</scope>
    <source>
        <strain evidence="9">UCRPC4</strain>
    </source>
</reference>
<sequence>MRAVAKCVFLPVADHEIFRLRDEVASSEGEDITFYDFVGVTPSASLSQIEKAYRKKARQIHPDKVKQSFIASRAAKKSSSKKPTVHVNKPPTEKEIKKAVKDANDRFSKLGVVKNILSGPGRDRYDHFLKHGFPKWRGTGYYYTRFRPGLGSVLIGLFIFGGGAVHYGILVLSYKRQRDFVERYIRYARRAAWGDDSALGGIPGLDGSMSPPIEQAEAEPGSVPMNRKQKRAMEKGNKKEKTAKKPTNRSGISTPTTSIGPRRRVTAENGKILIVEASGNVWLEEEIDGEVQEFLLDVDEIQRPSFRNTAVYRLPIWIYNTACGKVRSTSQEEDDEGVDEDVNGIATAVTSSGARKRNKKNGVPS</sequence>
<dbReference type="OrthoDB" id="413400at2759"/>
<dbReference type="PANTHER" id="PTHR44653:SF2">
    <property type="entry name" value="DNAJ HOMOLOG SUBFAMILY C MEMBER 1"/>
    <property type="match status" value="1"/>
</dbReference>
<keyword evidence="3 7" id="KW-1133">Transmembrane helix</keyword>